<dbReference type="GO" id="GO:0003677">
    <property type="term" value="F:DNA binding"/>
    <property type="evidence" value="ECO:0007669"/>
    <property type="project" value="UniProtKB-KW"/>
</dbReference>
<accession>A0A1X9LI51</accession>
<organism evidence="6 7">
    <name type="scientific">Cnuibacter physcomitrellae</name>
    <dbReference type="NCBI Taxonomy" id="1619308"/>
    <lineage>
        <taxon>Bacteria</taxon>
        <taxon>Bacillati</taxon>
        <taxon>Actinomycetota</taxon>
        <taxon>Actinomycetes</taxon>
        <taxon>Micrococcales</taxon>
        <taxon>Microbacteriaceae</taxon>
        <taxon>Cnuibacter</taxon>
    </lineage>
</organism>
<keyword evidence="2" id="KW-0238">DNA-binding</keyword>
<dbReference type="Gene3D" id="3.30.450.40">
    <property type="match status" value="1"/>
</dbReference>
<feature type="domain" description="IclR-ED" evidence="5">
    <location>
        <begin position="65"/>
        <end position="246"/>
    </location>
</feature>
<evidence type="ECO:0000259" key="4">
    <source>
        <dbReference type="PROSITE" id="PS51077"/>
    </source>
</evidence>
<dbReference type="InterPro" id="IPR036388">
    <property type="entry name" value="WH-like_DNA-bd_sf"/>
</dbReference>
<dbReference type="PANTHER" id="PTHR30136:SF24">
    <property type="entry name" value="HTH-TYPE TRANSCRIPTIONAL REPRESSOR ALLR"/>
    <property type="match status" value="1"/>
</dbReference>
<dbReference type="RefSeq" id="WP_085018083.1">
    <property type="nucleotide sequence ID" value="NZ_BMHD01000001.1"/>
</dbReference>
<evidence type="ECO:0000313" key="6">
    <source>
        <dbReference type="EMBL" id="ARJ04192.1"/>
    </source>
</evidence>
<dbReference type="GO" id="GO:0045892">
    <property type="term" value="P:negative regulation of DNA-templated transcription"/>
    <property type="evidence" value="ECO:0007669"/>
    <property type="project" value="TreeGrafter"/>
</dbReference>
<sequence>MNATSSDRMLSVMDLFTPEKPEWTVDEACAVLGQSESTVYRYFRSLSAAGLIFSVRAGRYLLGPGIVHFDRQLRTSDPLIRATEPGILEIAAQYDEAGMLFISRIHRDYLMTMHEHRLGSSPFPEGSYDRGKLAPAFLGAPALAIHSFAEVRIVRSIFRSTGGSAEDWLEMKRQMRAVRAQGYAFGVGDPDEGIVHVSVPLKRADLGVAGSLNIALLGRDDDEPVIERAANLLMAASAAVGEAFTSSAD</sequence>
<reference evidence="6 7" key="1">
    <citation type="submission" date="2017-04" db="EMBL/GenBank/DDBJ databases">
        <authorList>
            <person name="Afonso C.L."/>
            <person name="Miller P.J."/>
            <person name="Scott M.A."/>
            <person name="Spackman E."/>
            <person name="Goraichik I."/>
            <person name="Dimitrov K.M."/>
            <person name="Suarez D.L."/>
            <person name="Swayne D.E."/>
        </authorList>
    </citation>
    <scope>NUCLEOTIDE SEQUENCE [LARGE SCALE GENOMIC DNA]</scope>
    <source>
        <strain evidence="7">XA(T)</strain>
    </source>
</reference>
<keyword evidence="1" id="KW-0805">Transcription regulation</keyword>
<proteinExistence type="predicted"/>
<gene>
    <name evidence="6" type="ORF">B5808_02325</name>
</gene>
<evidence type="ECO:0000256" key="1">
    <source>
        <dbReference type="ARBA" id="ARBA00023015"/>
    </source>
</evidence>
<dbReference type="InterPro" id="IPR050707">
    <property type="entry name" value="HTH_MetabolicPath_Reg"/>
</dbReference>
<dbReference type="PROSITE" id="PS51078">
    <property type="entry name" value="ICLR_ED"/>
    <property type="match status" value="1"/>
</dbReference>
<evidence type="ECO:0000313" key="7">
    <source>
        <dbReference type="Proteomes" id="UP000192775"/>
    </source>
</evidence>
<evidence type="ECO:0000259" key="5">
    <source>
        <dbReference type="PROSITE" id="PS51078"/>
    </source>
</evidence>
<protein>
    <submittedName>
        <fullName evidence="6">IclR family transcriptional regulator</fullName>
    </submittedName>
</protein>
<dbReference type="InterPro" id="IPR036390">
    <property type="entry name" value="WH_DNA-bd_sf"/>
</dbReference>
<dbReference type="SUPFAM" id="SSF55781">
    <property type="entry name" value="GAF domain-like"/>
    <property type="match status" value="1"/>
</dbReference>
<dbReference type="KEGG" id="cphy:B5808_02325"/>
<dbReference type="AlphaFoldDB" id="A0A1X9LI51"/>
<dbReference type="InterPro" id="IPR029016">
    <property type="entry name" value="GAF-like_dom_sf"/>
</dbReference>
<dbReference type="InterPro" id="IPR005471">
    <property type="entry name" value="Tscrpt_reg_IclR_N"/>
</dbReference>
<feature type="domain" description="HTH iclR-type" evidence="4">
    <location>
        <begin position="3"/>
        <end position="64"/>
    </location>
</feature>
<name>A0A1X9LI51_9MICO</name>
<keyword evidence="7" id="KW-1185">Reference proteome</keyword>
<dbReference type="Pfam" id="PF09339">
    <property type="entry name" value="HTH_IclR"/>
    <property type="match status" value="1"/>
</dbReference>
<evidence type="ECO:0000256" key="3">
    <source>
        <dbReference type="ARBA" id="ARBA00023163"/>
    </source>
</evidence>
<dbReference type="Gene3D" id="1.10.10.10">
    <property type="entry name" value="Winged helix-like DNA-binding domain superfamily/Winged helix DNA-binding domain"/>
    <property type="match status" value="1"/>
</dbReference>
<evidence type="ECO:0000256" key="2">
    <source>
        <dbReference type="ARBA" id="ARBA00023125"/>
    </source>
</evidence>
<dbReference type="PROSITE" id="PS51077">
    <property type="entry name" value="HTH_ICLR"/>
    <property type="match status" value="1"/>
</dbReference>
<dbReference type="PANTHER" id="PTHR30136">
    <property type="entry name" value="HELIX-TURN-HELIX TRANSCRIPTIONAL REGULATOR, ICLR FAMILY"/>
    <property type="match status" value="1"/>
</dbReference>
<dbReference type="STRING" id="1619308.B5808_02325"/>
<dbReference type="SUPFAM" id="SSF46785">
    <property type="entry name" value="Winged helix' DNA-binding domain"/>
    <property type="match status" value="1"/>
</dbReference>
<keyword evidence="3" id="KW-0804">Transcription</keyword>
<dbReference type="EMBL" id="CP020715">
    <property type="protein sequence ID" value="ARJ04192.1"/>
    <property type="molecule type" value="Genomic_DNA"/>
</dbReference>
<dbReference type="InterPro" id="IPR014757">
    <property type="entry name" value="Tscrpt_reg_IclR_C"/>
</dbReference>
<dbReference type="GO" id="GO:0003700">
    <property type="term" value="F:DNA-binding transcription factor activity"/>
    <property type="evidence" value="ECO:0007669"/>
    <property type="project" value="TreeGrafter"/>
</dbReference>
<dbReference type="Proteomes" id="UP000192775">
    <property type="component" value="Chromosome"/>
</dbReference>